<organism evidence="6">
    <name type="scientific">Hydrogenobacter sp</name>
    <dbReference type="NCBI Taxonomy" id="2152829"/>
    <lineage>
        <taxon>Bacteria</taxon>
        <taxon>Pseudomonadati</taxon>
        <taxon>Aquificota</taxon>
        <taxon>Aquificia</taxon>
        <taxon>Aquificales</taxon>
        <taxon>Aquificaceae</taxon>
        <taxon>Hydrogenobacter</taxon>
    </lineage>
</organism>
<evidence type="ECO:0000313" key="6">
    <source>
        <dbReference type="EMBL" id="HEW46313.1"/>
    </source>
</evidence>
<evidence type="ECO:0000256" key="1">
    <source>
        <dbReference type="ARBA" id="ARBA00004141"/>
    </source>
</evidence>
<name>A0A7C2ZPF3_9AQUI</name>
<comment type="caution">
    <text evidence="6">The sequence shown here is derived from an EMBL/GenBank/DDBJ whole genome shotgun (WGS) entry which is preliminary data.</text>
</comment>
<evidence type="ECO:0000256" key="2">
    <source>
        <dbReference type="ARBA" id="ARBA00022692"/>
    </source>
</evidence>
<feature type="transmembrane region" description="Helical" evidence="5">
    <location>
        <begin position="44"/>
        <end position="66"/>
    </location>
</feature>
<keyword evidence="2 5" id="KW-0812">Transmembrane</keyword>
<reference evidence="6" key="1">
    <citation type="journal article" date="2020" name="mSystems">
        <title>Genome- and Community-Level Interaction Insights into Carbon Utilization and Element Cycling Functions of Hydrothermarchaeota in Hydrothermal Sediment.</title>
        <authorList>
            <person name="Zhou Z."/>
            <person name="Liu Y."/>
            <person name="Xu W."/>
            <person name="Pan J."/>
            <person name="Luo Z.H."/>
            <person name="Li M."/>
        </authorList>
    </citation>
    <scope>NUCLEOTIDE SEQUENCE [LARGE SCALE GENOMIC DNA]</scope>
    <source>
        <strain evidence="6">SpSt-132</strain>
    </source>
</reference>
<evidence type="ECO:0000256" key="5">
    <source>
        <dbReference type="RuleBase" id="RU363041"/>
    </source>
</evidence>
<feature type="transmembrane region" description="Helical" evidence="5">
    <location>
        <begin position="137"/>
        <end position="169"/>
    </location>
</feature>
<comment type="similarity">
    <text evidence="5">Belongs to the 4-toluene sulfonate uptake permease (TSUP) (TC 2.A.102) family.</text>
</comment>
<gene>
    <name evidence="6" type="ORF">ENO47_06575</name>
</gene>
<proteinExistence type="inferred from homology"/>
<keyword evidence="3 5" id="KW-1133">Transmembrane helix</keyword>
<keyword evidence="5" id="KW-1003">Cell membrane</keyword>
<sequence>MVADLLGLLLLGFFIAFAIALTGVGAGTLTAPTLILLGFDPAKAVGSALLFSTLVKLPAGLFHMLYKNLDYKTLRTMLLGGLPGVFTGSYLLSEIFSFQAFKKTLLFIIGLTILASLLFNLVFLLKGKRIDLTRYAYLLPFLCFLIGVEVGLTSAGAGALGMVLLLYFTRLEPNRCVGTDIAFGLACSFVGGSLHMMLGHFERDLLLPMGLGGLLGIYLGTKLTSVINPKPLRLVISAMLLVVALNLLYRSFTNG</sequence>
<feature type="transmembrane region" description="Helical" evidence="5">
    <location>
        <begin position="231"/>
        <end position="249"/>
    </location>
</feature>
<dbReference type="InterPro" id="IPR002781">
    <property type="entry name" value="TM_pro_TauE-like"/>
</dbReference>
<dbReference type="PANTHER" id="PTHR43701">
    <property type="entry name" value="MEMBRANE TRANSPORTER PROTEIN MJ0441-RELATED"/>
    <property type="match status" value="1"/>
</dbReference>
<evidence type="ECO:0000256" key="3">
    <source>
        <dbReference type="ARBA" id="ARBA00022989"/>
    </source>
</evidence>
<dbReference type="PANTHER" id="PTHR43701:SF2">
    <property type="entry name" value="MEMBRANE TRANSPORTER PROTEIN YJNA-RELATED"/>
    <property type="match status" value="1"/>
</dbReference>
<comment type="subcellular location">
    <subcellularLocation>
        <location evidence="5">Cell membrane</location>
        <topology evidence="5">Multi-pass membrane protein</topology>
    </subcellularLocation>
    <subcellularLocation>
        <location evidence="1">Membrane</location>
        <topology evidence="1">Multi-pass membrane protein</topology>
    </subcellularLocation>
</comment>
<accession>A0A7C2ZPF3</accession>
<feature type="transmembrane region" description="Helical" evidence="5">
    <location>
        <begin position="78"/>
        <end position="98"/>
    </location>
</feature>
<keyword evidence="4 5" id="KW-0472">Membrane</keyword>
<feature type="transmembrane region" description="Helical" evidence="5">
    <location>
        <begin position="104"/>
        <end position="125"/>
    </location>
</feature>
<dbReference type="GO" id="GO:0005886">
    <property type="term" value="C:plasma membrane"/>
    <property type="evidence" value="ECO:0007669"/>
    <property type="project" value="UniProtKB-SubCell"/>
</dbReference>
<dbReference type="EMBL" id="DSFP01000056">
    <property type="protein sequence ID" value="HEW46313.1"/>
    <property type="molecule type" value="Genomic_DNA"/>
</dbReference>
<protein>
    <recommendedName>
        <fullName evidence="5">Probable membrane transporter protein</fullName>
    </recommendedName>
</protein>
<dbReference type="AlphaFoldDB" id="A0A7C2ZPF3"/>
<feature type="transmembrane region" description="Helical" evidence="5">
    <location>
        <begin position="205"/>
        <end position="225"/>
    </location>
</feature>
<evidence type="ECO:0000256" key="4">
    <source>
        <dbReference type="ARBA" id="ARBA00023136"/>
    </source>
</evidence>
<dbReference type="Pfam" id="PF01925">
    <property type="entry name" value="TauE"/>
    <property type="match status" value="1"/>
</dbReference>
<dbReference type="InterPro" id="IPR051598">
    <property type="entry name" value="TSUP/Inactive_protease-like"/>
</dbReference>